<evidence type="ECO:0000256" key="5">
    <source>
        <dbReference type="ARBA" id="ARBA00022927"/>
    </source>
</evidence>
<dbReference type="EMBL" id="JAHMUF010000005">
    <property type="protein sequence ID" value="KAG7194896.1"/>
    <property type="molecule type" value="Genomic_DNA"/>
</dbReference>
<dbReference type="PROSITE" id="PS50077">
    <property type="entry name" value="HEAT_REPEAT"/>
    <property type="match status" value="1"/>
</dbReference>
<comment type="caution">
    <text evidence="8">The sequence shown here is derived from an EMBL/GenBank/DDBJ whole genome shotgun (WGS) entry which is preliminary data.</text>
</comment>
<dbReference type="InterPro" id="IPR011989">
    <property type="entry name" value="ARM-like"/>
</dbReference>
<dbReference type="InterPro" id="IPR021133">
    <property type="entry name" value="HEAT_type_2"/>
</dbReference>
<proteinExistence type="predicted"/>
<dbReference type="AlphaFoldDB" id="A0A9P8AJL5"/>
<feature type="compositionally biased region" description="Acidic residues" evidence="7">
    <location>
        <begin position="401"/>
        <end position="425"/>
    </location>
</feature>
<evidence type="ECO:0008006" key="10">
    <source>
        <dbReference type="Google" id="ProtNLM"/>
    </source>
</evidence>
<dbReference type="GO" id="GO:0006606">
    <property type="term" value="P:protein import into nucleus"/>
    <property type="evidence" value="ECO:0007669"/>
    <property type="project" value="InterPro"/>
</dbReference>
<dbReference type="OrthoDB" id="951172at2759"/>
<feature type="repeat" description="HEAT" evidence="6">
    <location>
        <begin position="497"/>
        <end position="533"/>
    </location>
</feature>
<keyword evidence="5" id="KW-0653">Protein transport</keyword>
<keyword evidence="3" id="KW-0963">Cytoplasm</keyword>
<evidence type="ECO:0000256" key="3">
    <source>
        <dbReference type="ARBA" id="ARBA00022490"/>
    </source>
</evidence>
<evidence type="ECO:0000256" key="2">
    <source>
        <dbReference type="ARBA" id="ARBA00022448"/>
    </source>
</evidence>
<reference evidence="8" key="1">
    <citation type="submission" date="2021-03" db="EMBL/GenBank/DDBJ databases">
        <authorList>
            <person name="Palmer J.M."/>
        </authorList>
    </citation>
    <scope>NUCLEOTIDE SEQUENCE</scope>
    <source>
        <strain evidence="8">ARV_011</strain>
    </source>
</reference>
<organism evidence="8 9">
    <name type="scientific">Scheffersomyces spartinae</name>
    <dbReference type="NCBI Taxonomy" id="45513"/>
    <lineage>
        <taxon>Eukaryota</taxon>
        <taxon>Fungi</taxon>
        <taxon>Dikarya</taxon>
        <taxon>Ascomycota</taxon>
        <taxon>Saccharomycotina</taxon>
        <taxon>Pichiomycetes</taxon>
        <taxon>Debaryomycetaceae</taxon>
        <taxon>Scheffersomyces</taxon>
    </lineage>
</organism>
<feature type="compositionally biased region" description="Basic and acidic residues" evidence="7">
    <location>
        <begin position="361"/>
        <end position="380"/>
    </location>
</feature>
<dbReference type="Pfam" id="PF13513">
    <property type="entry name" value="HEAT_EZ"/>
    <property type="match status" value="1"/>
</dbReference>
<protein>
    <recommendedName>
        <fullName evidence="10">Importin N-terminal domain-containing protein</fullName>
    </recommendedName>
</protein>
<dbReference type="SUPFAM" id="SSF48371">
    <property type="entry name" value="ARM repeat"/>
    <property type="match status" value="1"/>
</dbReference>
<evidence type="ECO:0000313" key="9">
    <source>
        <dbReference type="Proteomes" id="UP000790833"/>
    </source>
</evidence>
<evidence type="ECO:0000256" key="6">
    <source>
        <dbReference type="PROSITE-ProRule" id="PRU00103"/>
    </source>
</evidence>
<dbReference type="Gene3D" id="1.25.10.10">
    <property type="entry name" value="Leucine-rich Repeat Variant"/>
    <property type="match status" value="2"/>
</dbReference>
<comment type="subcellular location">
    <subcellularLocation>
        <location evidence="1">Cytoplasm</location>
    </subcellularLocation>
</comment>
<evidence type="ECO:0000256" key="7">
    <source>
        <dbReference type="SAM" id="MobiDB-lite"/>
    </source>
</evidence>
<dbReference type="InterPro" id="IPR040122">
    <property type="entry name" value="Importin_beta"/>
</dbReference>
<feature type="region of interest" description="Disordered" evidence="7">
    <location>
        <begin position="137"/>
        <end position="167"/>
    </location>
</feature>
<keyword evidence="9" id="KW-1185">Reference proteome</keyword>
<dbReference type="Proteomes" id="UP000790833">
    <property type="component" value="Unassembled WGS sequence"/>
</dbReference>
<evidence type="ECO:0000313" key="8">
    <source>
        <dbReference type="EMBL" id="KAG7194896.1"/>
    </source>
</evidence>
<gene>
    <name evidence="8" type="ORF">KQ657_004004</name>
</gene>
<dbReference type="InterPro" id="IPR016024">
    <property type="entry name" value="ARM-type_fold"/>
</dbReference>
<evidence type="ECO:0000256" key="4">
    <source>
        <dbReference type="ARBA" id="ARBA00022737"/>
    </source>
</evidence>
<dbReference type="RefSeq" id="XP_043050443.1">
    <property type="nucleotide sequence ID" value="XM_043194692.1"/>
</dbReference>
<dbReference type="PANTHER" id="PTHR10527">
    <property type="entry name" value="IMPORTIN BETA"/>
    <property type="match status" value="1"/>
</dbReference>
<keyword evidence="2" id="KW-0813">Transport</keyword>
<keyword evidence="4" id="KW-0677">Repeat</keyword>
<feature type="region of interest" description="Disordered" evidence="7">
    <location>
        <begin position="361"/>
        <end position="425"/>
    </location>
</feature>
<sequence>MSQWTPNVESLLVLKTIFEGILTNVNQEQNFQALQHAREQPEFENYLIYLLVLDRSARTDVRAAAGTNLKNCILKSKRSYGQKLYQRVFVLEHILDGLYDPDKLIRNITGNVITSLFSLYGIEGWPQALPKLLEMADASQQQSNGHSHEQSHHHSHSPNGQPSNSSHTHEAAISALAKICEDSVVYLDHEYNGERPLNFMIVKFLYLTKNPSSSTKVKALAIHCINQFIPLKTQSFLVHLDDFLQTLFTLANSQDATICKNICVSFCNILETRPDKLMPHLDGVIDYCVHLMTNAASHEEVSLQACEFLLTLASIADSNHYTTIIQPKLPALLPILLQNMVYSHDEIATIQMIDERDDATVEDREEDIRPQNAKAKETHKLGKKSSKNGRTANGSNRLGYDSDDDDGDDGDDDEDEDSDYEDDDDMELEQWSLRKCSASTLDVLSISLPSAVLEVTLPILQDRIVSNEWTVREAAILAFGAISAGCIELCRDKLPSLVPFLVDRLQDQETRVRLITCWTLSRYASWVCEEAFEGGQYASYFQPTFQSIITCVLDNKKVVQESACSALTSFIEEASTNLFQSYNGLLMEQYSKCLQTYQKKNLHVLYDSIVTFVDKIGYKGISANQEAMNVLLPQLFHKWEVSGDEDEALWPLFKCMASIAAAMKELFLPYALPVFQRAIKILANTIDLDQRSQVDPMIEAPDKDFIVASLDLIDGLVQGFEFDSSELLGHNNFNLMQWVLQCLEDTSCDVRQSAYALIGDLAIYALDSVLKPDIQLIIISIGNEIHNKSFGAYPVYNNAIWALGEIIMRLPIEEAKPYMNNLVNLLIPVLNSTDSQQVVLENAVICIGRMGLNGGAELIAPRLPEFIVSWCSHMLYLEETEEKENGFQGMINILQANPDHGLGGLSTQQGKSNLSIILVCIGNYQEPAEHLKALFHQLMISYKGVLGDDVWNTQIMGNLDGNLRQHLQTVYGV</sequence>
<dbReference type="GeneID" id="66117378"/>
<dbReference type="GO" id="GO:0005737">
    <property type="term" value="C:cytoplasm"/>
    <property type="evidence" value="ECO:0007669"/>
    <property type="project" value="UniProtKB-SubCell"/>
</dbReference>
<evidence type="ECO:0000256" key="1">
    <source>
        <dbReference type="ARBA" id="ARBA00004496"/>
    </source>
</evidence>
<accession>A0A9P8AJL5</accession>
<name>A0A9P8AJL5_9ASCO</name>